<accession>A0A318JIK4</accession>
<name>A0A318JIK4_9NEIS</name>
<gene>
    <name evidence="3" type="ORF">DFR38_11451</name>
</gene>
<organism evidence="3 4">
    <name type="scientific">Aquitalea magnusonii</name>
    <dbReference type="NCBI Taxonomy" id="332411"/>
    <lineage>
        <taxon>Bacteria</taxon>
        <taxon>Pseudomonadati</taxon>
        <taxon>Pseudomonadota</taxon>
        <taxon>Betaproteobacteria</taxon>
        <taxon>Neisseriales</taxon>
        <taxon>Chromobacteriaceae</taxon>
        <taxon>Aquitalea</taxon>
    </lineage>
</organism>
<dbReference type="EMBL" id="QJKC01000014">
    <property type="protein sequence ID" value="PXX43615.1"/>
    <property type="molecule type" value="Genomic_DNA"/>
</dbReference>
<protein>
    <submittedName>
        <fullName evidence="3">Stress responsive alpha/beta barrel protein</fullName>
    </submittedName>
</protein>
<keyword evidence="4" id="KW-1185">Reference proteome</keyword>
<dbReference type="Pfam" id="PF07876">
    <property type="entry name" value="Dabb"/>
    <property type="match status" value="1"/>
</dbReference>
<dbReference type="PANTHER" id="PTHR33178">
    <property type="match status" value="1"/>
</dbReference>
<evidence type="ECO:0000256" key="1">
    <source>
        <dbReference type="ARBA" id="ARBA00011738"/>
    </source>
</evidence>
<sequence>MLHHVVLLRFTAASTPSDIAEISRRFAALPALIAGIQSFAGGPDCSPEGLQQGFTHGWLLSFADAAARDAYLHHPAHLDFVSFLKPFVDDVLVSDFHAS</sequence>
<reference evidence="3 4" key="1">
    <citation type="submission" date="2018-05" db="EMBL/GenBank/DDBJ databases">
        <title>Genomic Encyclopedia of Type Strains, Phase IV (KMG-IV): sequencing the most valuable type-strain genomes for metagenomic binning, comparative biology and taxonomic classification.</title>
        <authorList>
            <person name="Goeker M."/>
        </authorList>
    </citation>
    <scope>NUCLEOTIDE SEQUENCE [LARGE SCALE GENOMIC DNA]</scope>
    <source>
        <strain evidence="3 4">DSM 25134</strain>
    </source>
</reference>
<dbReference type="InterPro" id="IPR013097">
    <property type="entry name" value="Dabb"/>
</dbReference>
<proteinExistence type="predicted"/>
<dbReference type="OrthoDB" id="9816070at2"/>
<comment type="caution">
    <text evidence="3">The sequence shown here is derived from an EMBL/GenBank/DDBJ whole genome shotgun (WGS) entry which is preliminary data.</text>
</comment>
<evidence type="ECO:0000313" key="4">
    <source>
        <dbReference type="Proteomes" id="UP000248395"/>
    </source>
</evidence>
<dbReference type="PANTHER" id="PTHR33178:SF10">
    <property type="entry name" value="STRESS-RESPONSE A_B BARREL DOMAIN-CONTAINING PROTEIN"/>
    <property type="match status" value="1"/>
</dbReference>
<dbReference type="PROSITE" id="PS51502">
    <property type="entry name" value="S_R_A_B_BARREL"/>
    <property type="match status" value="1"/>
</dbReference>
<dbReference type="InterPro" id="IPR044662">
    <property type="entry name" value="HS1/DABB1-like"/>
</dbReference>
<dbReference type="InterPro" id="IPR011008">
    <property type="entry name" value="Dimeric_a/b-barrel"/>
</dbReference>
<dbReference type="AlphaFoldDB" id="A0A318JIK4"/>
<evidence type="ECO:0000313" key="3">
    <source>
        <dbReference type="EMBL" id="PXX43615.1"/>
    </source>
</evidence>
<dbReference type="RefSeq" id="WP_059284685.1">
    <property type="nucleotide sequence ID" value="NZ_LNQU01000006.1"/>
</dbReference>
<dbReference type="SMART" id="SM00886">
    <property type="entry name" value="Dabb"/>
    <property type="match status" value="1"/>
</dbReference>
<dbReference type="Gene3D" id="3.30.70.100">
    <property type="match status" value="1"/>
</dbReference>
<comment type="subunit">
    <text evidence="1">Homodimer.</text>
</comment>
<evidence type="ECO:0000259" key="2">
    <source>
        <dbReference type="PROSITE" id="PS51502"/>
    </source>
</evidence>
<dbReference type="Proteomes" id="UP000248395">
    <property type="component" value="Unassembled WGS sequence"/>
</dbReference>
<feature type="domain" description="Stress-response A/B barrel" evidence="2">
    <location>
        <begin position="2"/>
        <end position="96"/>
    </location>
</feature>
<dbReference type="SUPFAM" id="SSF54909">
    <property type="entry name" value="Dimeric alpha+beta barrel"/>
    <property type="match status" value="1"/>
</dbReference>